<dbReference type="EMBL" id="UINC01131786">
    <property type="protein sequence ID" value="SVD13704.1"/>
    <property type="molecule type" value="Genomic_DNA"/>
</dbReference>
<dbReference type="Gene3D" id="1.10.3210.10">
    <property type="entry name" value="Hypothetical protein af1432"/>
    <property type="match status" value="1"/>
</dbReference>
<name>A0A382SUW3_9ZZZZ</name>
<dbReference type="SUPFAM" id="SSF109604">
    <property type="entry name" value="HD-domain/PDEase-like"/>
    <property type="match status" value="1"/>
</dbReference>
<dbReference type="AlphaFoldDB" id="A0A382SUW3"/>
<evidence type="ECO:0008006" key="2">
    <source>
        <dbReference type="Google" id="ProtNLM"/>
    </source>
</evidence>
<feature type="non-terminal residue" evidence="1">
    <location>
        <position position="1"/>
    </location>
</feature>
<accession>A0A382SUW3</accession>
<proteinExistence type="predicted"/>
<sequence>LLSTQKRDFYAEHQAEHALNLLRIQENTKSFGYQINNYRHCLQSATMALRDGCNEELVVCTLFHDVGFLTCPDNHGEMAASLLANYISGKNYWLLKHHQFFLDVHALNHPELNTDGLEAFREHPYFDYTTDWVWRYDQNSIQSQYDSAPLEFFVPMVKRLFSRPTKGKILNS</sequence>
<reference evidence="1" key="1">
    <citation type="submission" date="2018-05" db="EMBL/GenBank/DDBJ databases">
        <authorList>
            <person name="Lanie J.A."/>
            <person name="Ng W.-L."/>
            <person name="Kazmierczak K.M."/>
            <person name="Andrzejewski T.M."/>
            <person name="Davidsen T.M."/>
            <person name="Wayne K.J."/>
            <person name="Tettelin H."/>
            <person name="Glass J.I."/>
            <person name="Rusch D."/>
            <person name="Podicherti R."/>
            <person name="Tsui H.-C.T."/>
            <person name="Winkler M.E."/>
        </authorList>
    </citation>
    <scope>NUCLEOTIDE SEQUENCE</scope>
</reference>
<gene>
    <name evidence="1" type="ORF">METZ01_LOCUS366558</name>
</gene>
<dbReference type="InterPro" id="IPR052567">
    <property type="entry name" value="OP_Dioxygenase"/>
</dbReference>
<protein>
    <recommendedName>
        <fullName evidence="2">HD domain-containing protein</fullName>
    </recommendedName>
</protein>
<evidence type="ECO:0000313" key="1">
    <source>
        <dbReference type="EMBL" id="SVD13704.1"/>
    </source>
</evidence>
<organism evidence="1">
    <name type="scientific">marine metagenome</name>
    <dbReference type="NCBI Taxonomy" id="408172"/>
    <lineage>
        <taxon>unclassified sequences</taxon>
        <taxon>metagenomes</taxon>
        <taxon>ecological metagenomes</taxon>
    </lineage>
</organism>
<dbReference type="PANTHER" id="PTHR40202">
    <property type="match status" value="1"/>
</dbReference>
<dbReference type="PANTHER" id="PTHR40202:SF1">
    <property type="entry name" value="HD DOMAIN-CONTAINING PROTEIN"/>
    <property type="match status" value="1"/>
</dbReference>